<dbReference type="AlphaFoldDB" id="A0A2T7PI80"/>
<evidence type="ECO:0000256" key="1">
    <source>
        <dbReference type="ARBA" id="ARBA00010236"/>
    </source>
</evidence>
<dbReference type="Gene3D" id="3.40.50.300">
    <property type="entry name" value="P-loop containing nucleotide triphosphate hydrolases"/>
    <property type="match status" value="1"/>
</dbReference>
<sequence>MAAASGLATGSLYSDSSLTAAGFLGEGIHNSSVLVVKTHASPSAMSQDFRQALLLMRNPYDVILAEFNRRQAGHLGHAREDDFATCRLLVVHYEQLVHSLNSTLSDILHFLNITHTASDLQCAATHSRGDFKRQEPREGRENILAKRFSSKHREFIHRCGMAVATKLSDTGHGHLPYSLVTPLYRMENTRATGNYPGRT</sequence>
<accession>A0A2T7PI80</accession>
<proteinExistence type="inferred from homology"/>
<dbReference type="STRING" id="400727.A0A2T7PI80"/>
<dbReference type="Proteomes" id="UP000245119">
    <property type="component" value="Linkage Group LG4"/>
</dbReference>
<dbReference type="PANTHER" id="PTHR45964:SF5">
    <property type="entry name" value="WSCD FAMILY MEMBER CG9164"/>
    <property type="match status" value="1"/>
</dbReference>
<evidence type="ECO:0000313" key="3">
    <source>
        <dbReference type="Proteomes" id="UP000245119"/>
    </source>
</evidence>
<protein>
    <recommendedName>
        <fullName evidence="4">Sulfotransferase domain-containing protein</fullName>
    </recommendedName>
</protein>
<dbReference type="InterPro" id="IPR027417">
    <property type="entry name" value="P-loop_NTPase"/>
</dbReference>
<dbReference type="EMBL" id="PZQS01000004">
    <property type="protein sequence ID" value="PVD33136.1"/>
    <property type="molecule type" value="Genomic_DNA"/>
</dbReference>
<dbReference type="InterPro" id="IPR051589">
    <property type="entry name" value="Sialate-O-sulfotransferase"/>
</dbReference>
<name>A0A2T7PI80_POMCA</name>
<evidence type="ECO:0008006" key="4">
    <source>
        <dbReference type="Google" id="ProtNLM"/>
    </source>
</evidence>
<gene>
    <name evidence="2" type="ORF">C0Q70_08585</name>
</gene>
<dbReference type="OrthoDB" id="5985073at2759"/>
<dbReference type="SUPFAM" id="SSF52540">
    <property type="entry name" value="P-loop containing nucleoside triphosphate hydrolases"/>
    <property type="match status" value="1"/>
</dbReference>
<dbReference type="PANTHER" id="PTHR45964">
    <property type="entry name" value="WSCD FAMILY MEMBER CG9164"/>
    <property type="match status" value="1"/>
</dbReference>
<comment type="caution">
    <text evidence="2">The sequence shown here is derived from an EMBL/GenBank/DDBJ whole genome shotgun (WGS) entry which is preliminary data.</text>
</comment>
<evidence type="ECO:0000313" key="2">
    <source>
        <dbReference type="EMBL" id="PVD33136.1"/>
    </source>
</evidence>
<comment type="similarity">
    <text evidence="1">Belongs to the WSCD family.</text>
</comment>
<reference evidence="2 3" key="1">
    <citation type="submission" date="2018-04" db="EMBL/GenBank/DDBJ databases">
        <title>The genome of golden apple snail Pomacea canaliculata provides insight into stress tolerance and invasive adaptation.</title>
        <authorList>
            <person name="Liu C."/>
            <person name="Liu B."/>
            <person name="Ren Y."/>
            <person name="Zhang Y."/>
            <person name="Wang H."/>
            <person name="Li S."/>
            <person name="Jiang F."/>
            <person name="Yin L."/>
            <person name="Zhang G."/>
            <person name="Qian W."/>
            <person name="Fan W."/>
        </authorList>
    </citation>
    <scope>NUCLEOTIDE SEQUENCE [LARGE SCALE GENOMIC DNA]</scope>
    <source>
        <strain evidence="2">SZHN2017</strain>
        <tissue evidence="2">Muscle</tissue>
    </source>
</reference>
<keyword evidence="3" id="KW-1185">Reference proteome</keyword>
<organism evidence="2 3">
    <name type="scientific">Pomacea canaliculata</name>
    <name type="common">Golden apple snail</name>
    <dbReference type="NCBI Taxonomy" id="400727"/>
    <lineage>
        <taxon>Eukaryota</taxon>
        <taxon>Metazoa</taxon>
        <taxon>Spiralia</taxon>
        <taxon>Lophotrochozoa</taxon>
        <taxon>Mollusca</taxon>
        <taxon>Gastropoda</taxon>
        <taxon>Caenogastropoda</taxon>
        <taxon>Architaenioglossa</taxon>
        <taxon>Ampullarioidea</taxon>
        <taxon>Ampullariidae</taxon>
        <taxon>Pomacea</taxon>
    </lineage>
</organism>